<evidence type="ECO:0000256" key="1">
    <source>
        <dbReference type="SAM" id="Coils"/>
    </source>
</evidence>
<name>A0AAD4Q0J3_9EURO</name>
<dbReference type="SUPFAM" id="SSF57959">
    <property type="entry name" value="Leucine zipper domain"/>
    <property type="match status" value="1"/>
</dbReference>
<dbReference type="PROSITE" id="PS00036">
    <property type="entry name" value="BZIP_BASIC"/>
    <property type="match status" value="1"/>
</dbReference>
<dbReference type="InterPro" id="IPR046347">
    <property type="entry name" value="bZIP_sf"/>
</dbReference>
<organism evidence="4 5">
    <name type="scientific">Talaromyces proteolyticus</name>
    <dbReference type="NCBI Taxonomy" id="1131652"/>
    <lineage>
        <taxon>Eukaryota</taxon>
        <taxon>Fungi</taxon>
        <taxon>Dikarya</taxon>
        <taxon>Ascomycota</taxon>
        <taxon>Pezizomycotina</taxon>
        <taxon>Eurotiomycetes</taxon>
        <taxon>Eurotiomycetidae</taxon>
        <taxon>Eurotiales</taxon>
        <taxon>Trichocomaceae</taxon>
        <taxon>Talaromyces</taxon>
        <taxon>Talaromyces sect. Bacilispori</taxon>
    </lineage>
</organism>
<dbReference type="GeneID" id="70246377"/>
<feature type="region of interest" description="Disordered" evidence="2">
    <location>
        <begin position="124"/>
        <end position="178"/>
    </location>
</feature>
<evidence type="ECO:0000313" key="5">
    <source>
        <dbReference type="Proteomes" id="UP001201262"/>
    </source>
</evidence>
<protein>
    <recommendedName>
        <fullName evidence="3">BZIP domain-containing protein</fullName>
    </recommendedName>
</protein>
<evidence type="ECO:0000313" key="4">
    <source>
        <dbReference type="EMBL" id="KAH8697248.1"/>
    </source>
</evidence>
<dbReference type="SMART" id="SM00338">
    <property type="entry name" value="BRLZ"/>
    <property type="match status" value="1"/>
</dbReference>
<dbReference type="Pfam" id="PF07716">
    <property type="entry name" value="bZIP_2"/>
    <property type="match status" value="1"/>
</dbReference>
<feature type="coiled-coil region" evidence="1">
    <location>
        <begin position="193"/>
        <end position="234"/>
    </location>
</feature>
<feature type="compositionally biased region" description="Polar residues" evidence="2">
    <location>
        <begin position="162"/>
        <end position="172"/>
    </location>
</feature>
<accession>A0AAD4Q0J3</accession>
<dbReference type="AlphaFoldDB" id="A0AAD4Q0J3"/>
<dbReference type="Proteomes" id="UP001201262">
    <property type="component" value="Unassembled WGS sequence"/>
</dbReference>
<reference evidence="4" key="1">
    <citation type="submission" date="2021-12" db="EMBL/GenBank/DDBJ databases">
        <title>Convergent genome expansion in fungi linked to evolution of root-endophyte symbiosis.</title>
        <authorList>
            <consortium name="DOE Joint Genome Institute"/>
            <person name="Ke Y.-H."/>
            <person name="Bonito G."/>
            <person name="Liao H.-L."/>
            <person name="Looney B."/>
            <person name="Rojas-Flechas A."/>
            <person name="Nash J."/>
            <person name="Hameed K."/>
            <person name="Schadt C."/>
            <person name="Martin F."/>
            <person name="Crous P.W."/>
            <person name="Miettinen O."/>
            <person name="Magnuson J.K."/>
            <person name="Labbe J."/>
            <person name="Jacobson D."/>
            <person name="Doktycz M.J."/>
            <person name="Veneault-Fourrey C."/>
            <person name="Kuo A."/>
            <person name="Mondo S."/>
            <person name="Calhoun S."/>
            <person name="Riley R."/>
            <person name="Ohm R."/>
            <person name="LaButti K."/>
            <person name="Andreopoulos B."/>
            <person name="Pangilinan J."/>
            <person name="Nolan M."/>
            <person name="Tritt A."/>
            <person name="Clum A."/>
            <person name="Lipzen A."/>
            <person name="Daum C."/>
            <person name="Barry K."/>
            <person name="Grigoriev I.V."/>
            <person name="Vilgalys R."/>
        </authorList>
    </citation>
    <scope>NUCLEOTIDE SEQUENCE</scope>
    <source>
        <strain evidence="4">PMI_201</strain>
    </source>
</reference>
<gene>
    <name evidence="4" type="ORF">BGW36DRAFT_378308</name>
</gene>
<dbReference type="RefSeq" id="XP_046071949.1">
    <property type="nucleotide sequence ID" value="XM_046216090.1"/>
</dbReference>
<dbReference type="Gene3D" id="1.20.5.170">
    <property type="match status" value="1"/>
</dbReference>
<dbReference type="PROSITE" id="PS50217">
    <property type="entry name" value="BZIP"/>
    <property type="match status" value="1"/>
</dbReference>
<feature type="compositionally biased region" description="Polar residues" evidence="2">
    <location>
        <begin position="124"/>
        <end position="154"/>
    </location>
</feature>
<keyword evidence="5" id="KW-1185">Reference proteome</keyword>
<evidence type="ECO:0000256" key="2">
    <source>
        <dbReference type="SAM" id="MobiDB-lite"/>
    </source>
</evidence>
<comment type="caution">
    <text evidence="4">The sequence shown here is derived from an EMBL/GenBank/DDBJ whole genome shotgun (WGS) entry which is preliminary data.</text>
</comment>
<dbReference type="GO" id="GO:0003700">
    <property type="term" value="F:DNA-binding transcription factor activity"/>
    <property type="evidence" value="ECO:0007669"/>
    <property type="project" value="InterPro"/>
</dbReference>
<dbReference type="CDD" id="cd12193">
    <property type="entry name" value="bZIP_GCN4"/>
    <property type="match status" value="1"/>
</dbReference>
<proteinExistence type="predicted"/>
<dbReference type="InterPro" id="IPR004827">
    <property type="entry name" value="bZIP"/>
</dbReference>
<sequence length="242" mass="27255">MTSDIPIGQRQVPNMSSLTSQSDFHNAAASCDLVSPFTAWELPTDNTAFSFDQLMLLETNPADFNLTLGASLHPIIETNNPHSPTTVPMKVSGSQIRFNNPSTVSRETNIYRSPSPTAIYQLSPAQQPQHYVDSSNHAGLPSTSHNLYPTQRSLRNVPADESTWSDTPSSQDSSEERLLEKRRRNKLAAQRLRQKRQAQMSILESRLEQVTKERDELRLRLAKWEGEVMALRKLTEHKMGSL</sequence>
<dbReference type="EMBL" id="JAJTJA010000006">
    <property type="protein sequence ID" value="KAH8697248.1"/>
    <property type="molecule type" value="Genomic_DNA"/>
</dbReference>
<evidence type="ECO:0000259" key="3">
    <source>
        <dbReference type="PROSITE" id="PS50217"/>
    </source>
</evidence>
<feature type="domain" description="BZIP" evidence="3">
    <location>
        <begin position="175"/>
        <end position="238"/>
    </location>
</feature>
<keyword evidence="1" id="KW-0175">Coiled coil</keyword>